<evidence type="ECO:0000313" key="2">
    <source>
        <dbReference type="EMBL" id="THH28677.1"/>
    </source>
</evidence>
<organism evidence="2 3">
    <name type="scientific">Antrodiella citrinella</name>
    <dbReference type="NCBI Taxonomy" id="2447956"/>
    <lineage>
        <taxon>Eukaryota</taxon>
        <taxon>Fungi</taxon>
        <taxon>Dikarya</taxon>
        <taxon>Basidiomycota</taxon>
        <taxon>Agaricomycotina</taxon>
        <taxon>Agaricomycetes</taxon>
        <taxon>Polyporales</taxon>
        <taxon>Steccherinaceae</taxon>
        <taxon>Antrodiella</taxon>
    </lineage>
</organism>
<evidence type="ECO:0000313" key="3">
    <source>
        <dbReference type="Proteomes" id="UP000308730"/>
    </source>
</evidence>
<reference evidence="2 3" key="1">
    <citation type="submission" date="2019-02" db="EMBL/GenBank/DDBJ databases">
        <title>Genome sequencing of the rare red list fungi Antrodiella citrinella (Flaviporus citrinellus).</title>
        <authorList>
            <person name="Buettner E."/>
            <person name="Kellner H."/>
        </authorList>
    </citation>
    <scope>NUCLEOTIDE SEQUENCE [LARGE SCALE GENOMIC DNA]</scope>
    <source>
        <strain evidence="2 3">DSM 108506</strain>
    </source>
</reference>
<proteinExistence type="predicted"/>
<dbReference type="Proteomes" id="UP000308730">
    <property type="component" value="Unassembled WGS sequence"/>
</dbReference>
<dbReference type="EMBL" id="SGPM01000164">
    <property type="protein sequence ID" value="THH28677.1"/>
    <property type="molecule type" value="Genomic_DNA"/>
</dbReference>
<dbReference type="AlphaFoldDB" id="A0A4S4MT79"/>
<protein>
    <submittedName>
        <fullName evidence="2">Uncharacterized protein</fullName>
    </submittedName>
</protein>
<feature type="region of interest" description="Disordered" evidence="1">
    <location>
        <begin position="232"/>
        <end position="269"/>
    </location>
</feature>
<gene>
    <name evidence="2" type="ORF">EUX98_g5524</name>
</gene>
<evidence type="ECO:0000256" key="1">
    <source>
        <dbReference type="SAM" id="MobiDB-lite"/>
    </source>
</evidence>
<name>A0A4S4MT79_9APHY</name>
<comment type="caution">
    <text evidence="2">The sequence shown here is derived from an EMBL/GenBank/DDBJ whole genome shotgun (WGS) entry which is preliminary data.</text>
</comment>
<dbReference type="OrthoDB" id="2803529at2759"/>
<accession>A0A4S4MT79</accession>
<sequence>MVWYWPWTRKRPASRKFIDLIHAISLKWANWEPSKHLEVGDFGTIDQDSGLFEREGNIYSYSETKDAASKFPVQLGDPEDEFIAKSMNSKRINLAAGVHADLLPAASAEFTGRWQFDSTRGALLVLVKPRLASIPNEFFRPEDIPKYQCLRGKHIITEVHTCPAFALCYSTMKGETVDLTLRATVPAAAGVSVGPHASFKWEATPVSGLSRFGSEPGAAYYPLLTVKEIRQPGNVRRDSSGGPQDSGDVWADVEVPWGYLDEDGDEETE</sequence>
<feature type="compositionally biased region" description="Acidic residues" evidence="1">
    <location>
        <begin position="260"/>
        <end position="269"/>
    </location>
</feature>
<keyword evidence="3" id="KW-1185">Reference proteome</keyword>